<protein>
    <submittedName>
        <fullName evidence="1">Uncharacterized protein</fullName>
    </submittedName>
</protein>
<organism evidence="1 2">
    <name type="scientific">Smallanthus sonchifolius</name>
    <dbReference type="NCBI Taxonomy" id="185202"/>
    <lineage>
        <taxon>Eukaryota</taxon>
        <taxon>Viridiplantae</taxon>
        <taxon>Streptophyta</taxon>
        <taxon>Embryophyta</taxon>
        <taxon>Tracheophyta</taxon>
        <taxon>Spermatophyta</taxon>
        <taxon>Magnoliopsida</taxon>
        <taxon>eudicotyledons</taxon>
        <taxon>Gunneridae</taxon>
        <taxon>Pentapetalae</taxon>
        <taxon>asterids</taxon>
        <taxon>campanulids</taxon>
        <taxon>Asterales</taxon>
        <taxon>Asteraceae</taxon>
        <taxon>Asteroideae</taxon>
        <taxon>Heliantheae alliance</taxon>
        <taxon>Millerieae</taxon>
        <taxon>Smallanthus</taxon>
    </lineage>
</organism>
<proteinExistence type="predicted"/>
<name>A0ACB9IPM3_9ASTR</name>
<evidence type="ECO:0000313" key="1">
    <source>
        <dbReference type="EMBL" id="KAI3809623.1"/>
    </source>
</evidence>
<gene>
    <name evidence="1" type="ORF">L1987_19219</name>
</gene>
<reference evidence="1 2" key="2">
    <citation type="journal article" date="2022" name="Mol. Ecol. Resour.">
        <title>The genomes of chicory, endive, great burdock and yacon provide insights into Asteraceae paleo-polyploidization history and plant inulin production.</title>
        <authorList>
            <person name="Fan W."/>
            <person name="Wang S."/>
            <person name="Wang H."/>
            <person name="Wang A."/>
            <person name="Jiang F."/>
            <person name="Liu H."/>
            <person name="Zhao H."/>
            <person name="Xu D."/>
            <person name="Zhang Y."/>
        </authorList>
    </citation>
    <scope>NUCLEOTIDE SEQUENCE [LARGE SCALE GENOMIC DNA]</scope>
    <source>
        <strain evidence="2">cv. Yunnan</strain>
        <tissue evidence="1">Leaves</tissue>
    </source>
</reference>
<reference evidence="2" key="1">
    <citation type="journal article" date="2022" name="Mol. Ecol. Resour.">
        <title>The genomes of chicory, endive, great burdock and yacon provide insights into Asteraceae palaeo-polyploidization history and plant inulin production.</title>
        <authorList>
            <person name="Fan W."/>
            <person name="Wang S."/>
            <person name="Wang H."/>
            <person name="Wang A."/>
            <person name="Jiang F."/>
            <person name="Liu H."/>
            <person name="Zhao H."/>
            <person name="Xu D."/>
            <person name="Zhang Y."/>
        </authorList>
    </citation>
    <scope>NUCLEOTIDE SEQUENCE [LARGE SCALE GENOMIC DNA]</scope>
    <source>
        <strain evidence="2">cv. Yunnan</strain>
    </source>
</reference>
<dbReference type="EMBL" id="CM042024">
    <property type="protein sequence ID" value="KAI3809623.1"/>
    <property type="molecule type" value="Genomic_DNA"/>
</dbReference>
<evidence type="ECO:0000313" key="2">
    <source>
        <dbReference type="Proteomes" id="UP001056120"/>
    </source>
</evidence>
<dbReference type="Proteomes" id="UP001056120">
    <property type="component" value="Linkage Group LG07"/>
</dbReference>
<accession>A0ACB9IPM3</accession>
<sequence length="1025" mass="112841">MLVAIIWFALLPFGFASINTTRLPSYEVDALRVIGRKLGKDWDFNKDPCVEWVGFNTSSYDDTVLCNCEPNGTICHITSVSLKGQSLGGTLPPEFTNLPNLLNLDLTRNYLNGTIPPEWGSMGQVLNISLIGNRLTGSIPKELGNLSTLTTLTVEDNLMSGTIPDELGNLASIERLFLNSNSFSGELPASFSNLTTIKEFRIGGNNFSGKIPDYIGQWQSLKSLRIQASGLEGPIPSSITLLANLSDLRISDLRGPDALCPPFGNTSYKTLILRNCNLFGKLPDSLPSDGLKVLDLSFNKLNGTIPNGFNDQKKTDNIYLTGNMLSGNVPDWMLSSGENIDLSYNKFSSVNSSNLRCQIRETNLFASFSTDNISKEVSCLGNNICSTYSSSSLYINCGGKGVSVGNKAYEADLDSGGPSHFSSIDNRWGFSNTGHFLDDDNPDSYILATNSGVTVDNSELYSNARTSAISMTYYGFCMRNGSYNISLHFAEIAFTDDTKYSSLGRRVFDIYIQGMLVEKDFDISDRAGGVEKAIVTTYTVNVTTTLEIRFYWAGKGTINIPTRGTYGPLISAISVDPNFRVPRVEEKGNGVSGGVVAGIVVGAVFSIFLILGVLWWLGYLRHRDTSGLDLTGIELNTGQFTLRQIKAATNNFDVANKIGEGGFGPVYKGVLSDGTLIAVKQLSSKSRQGNREFLNELGMISALQHTHLVKLHGCCIEGNQLLLAYEYMENNSLARALFGPEESQLELDWPTRYRICIGIARGLAFLHEESRLKIVHRDIKATNVLLDKNLDAKISDFGLAKLDEEDNTHISTRIAGTYGYMAPEYALRGYLTDKADVYSYGIVLLEIVSGTANTVDRLKENHFVLLDRATALKTSGDLMELADPRLDSEYNVQEMLVVINIALACTAISPNDRPAMSSVVSMLEGRIVPQEFVVKQSGSMNEMYPKKMKQFENTSEIQTEEMSFPYTDSSVSAIDLYPVDRFSEYMQKRDSDEDKKDGFDDDPPNKGGVEDFSQRKNKAIQMSLR</sequence>
<keyword evidence="2" id="KW-1185">Reference proteome</keyword>
<comment type="caution">
    <text evidence="1">The sequence shown here is derived from an EMBL/GenBank/DDBJ whole genome shotgun (WGS) entry which is preliminary data.</text>
</comment>